<gene>
    <name evidence="2" type="ORF">TSUD_323930</name>
</gene>
<name>A0A2Z6MT12_TRISU</name>
<accession>A0A2Z6MT12</accession>
<feature type="compositionally biased region" description="Polar residues" evidence="1">
    <location>
        <begin position="50"/>
        <end position="60"/>
    </location>
</feature>
<feature type="region of interest" description="Disordered" evidence="1">
    <location>
        <begin position="1"/>
        <end position="23"/>
    </location>
</feature>
<feature type="region of interest" description="Disordered" evidence="1">
    <location>
        <begin position="36"/>
        <end position="68"/>
    </location>
</feature>
<sequence length="68" mass="7977">MEQKDNFFYNNPSQSPNFGHYNPLVPASLSAQLAAMKLQSHNQKEHGKQQENSGQRTWENYRTKLQPW</sequence>
<protein>
    <submittedName>
        <fullName evidence="2">Uncharacterized protein</fullName>
    </submittedName>
</protein>
<evidence type="ECO:0000256" key="1">
    <source>
        <dbReference type="SAM" id="MobiDB-lite"/>
    </source>
</evidence>
<evidence type="ECO:0000313" key="3">
    <source>
        <dbReference type="Proteomes" id="UP000242715"/>
    </source>
</evidence>
<dbReference type="EMBL" id="DF973582">
    <property type="protein sequence ID" value="GAU35256.1"/>
    <property type="molecule type" value="Genomic_DNA"/>
</dbReference>
<dbReference type="Proteomes" id="UP000242715">
    <property type="component" value="Unassembled WGS sequence"/>
</dbReference>
<reference evidence="3" key="1">
    <citation type="journal article" date="2017" name="Front. Plant Sci.">
        <title>Climate Clever Clovers: New Paradigm to Reduce the Environmental Footprint of Ruminants by Breeding Low Methanogenic Forages Utilizing Haplotype Variation.</title>
        <authorList>
            <person name="Kaur P."/>
            <person name="Appels R."/>
            <person name="Bayer P.E."/>
            <person name="Keeble-Gagnere G."/>
            <person name="Wang J."/>
            <person name="Hirakawa H."/>
            <person name="Shirasawa K."/>
            <person name="Vercoe P."/>
            <person name="Stefanova K."/>
            <person name="Durmic Z."/>
            <person name="Nichols P."/>
            <person name="Revell C."/>
            <person name="Isobe S.N."/>
            <person name="Edwards D."/>
            <person name="Erskine W."/>
        </authorList>
    </citation>
    <scope>NUCLEOTIDE SEQUENCE [LARGE SCALE GENOMIC DNA]</scope>
    <source>
        <strain evidence="3">cv. Daliak</strain>
    </source>
</reference>
<dbReference type="AlphaFoldDB" id="A0A2Z6MT12"/>
<organism evidence="2 3">
    <name type="scientific">Trifolium subterraneum</name>
    <name type="common">Subterranean clover</name>
    <dbReference type="NCBI Taxonomy" id="3900"/>
    <lineage>
        <taxon>Eukaryota</taxon>
        <taxon>Viridiplantae</taxon>
        <taxon>Streptophyta</taxon>
        <taxon>Embryophyta</taxon>
        <taxon>Tracheophyta</taxon>
        <taxon>Spermatophyta</taxon>
        <taxon>Magnoliopsida</taxon>
        <taxon>eudicotyledons</taxon>
        <taxon>Gunneridae</taxon>
        <taxon>Pentapetalae</taxon>
        <taxon>rosids</taxon>
        <taxon>fabids</taxon>
        <taxon>Fabales</taxon>
        <taxon>Fabaceae</taxon>
        <taxon>Papilionoideae</taxon>
        <taxon>50 kb inversion clade</taxon>
        <taxon>NPAAA clade</taxon>
        <taxon>Hologalegina</taxon>
        <taxon>IRL clade</taxon>
        <taxon>Trifolieae</taxon>
        <taxon>Trifolium</taxon>
    </lineage>
</organism>
<feature type="compositionally biased region" description="Polar residues" evidence="1">
    <location>
        <begin position="8"/>
        <end position="17"/>
    </location>
</feature>
<proteinExistence type="predicted"/>
<keyword evidence="3" id="KW-1185">Reference proteome</keyword>
<evidence type="ECO:0000313" key="2">
    <source>
        <dbReference type="EMBL" id="GAU35256.1"/>
    </source>
</evidence>